<feature type="transmembrane region" description="Helical" evidence="1">
    <location>
        <begin position="68"/>
        <end position="86"/>
    </location>
</feature>
<feature type="transmembrane region" description="Helical" evidence="1">
    <location>
        <begin position="399"/>
        <end position="420"/>
    </location>
</feature>
<evidence type="ECO:0000313" key="5">
    <source>
        <dbReference type="Proteomes" id="UP000282007"/>
    </source>
</evidence>
<feature type="transmembrane region" description="Helical" evidence="1">
    <location>
        <begin position="147"/>
        <end position="176"/>
    </location>
</feature>
<dbReference type="GeneID" id="38470581"/>
<keyword evidence="1" id="KW-0812">Transmembrane</keyword>
<protein>
    <recommendedName>
        <fullName evidence="6">ABC-2 type transport system permease protein</fullName>
    </recommendedName>
</protein>
<keyword evidence="5" id="KW-1185">Reference proteome</keyword>
<reference evidence="3" key="3">
    <citation type="submission" date="2018-10" db="EMBL/GenBank/DDBJ databases">
        <authorList>
            <person name="Whitman W."/>
            <person name="Huntemann M."/>
            <person name="Clum A."/>
            <person name="Pillay M."/>
            <person name="Palaniappan K."/>
            <person name="Varghese N."/>
            <person name="Mikhailova N."/>
            <person name="Stamatis D."/>
            <person name="Reddy T."/>
            <person name="Daum C."/>
            <person name="Shapiro N."/>
            <person name="Ivanova N."/>
            <person name="Kyrpides N."/>
            <person name="Woyke T."/>
        </authorList>
    </citation>
    <scope>NUCLEOTIDE SEQUENCE</scope>
    <source>
        <strain evidence="3">CGMCC 1.10124</strain>
    </source>
</reference>
<feature type="transmembrane region" description="Helical" evidence="1">
    <location>
        <begin position="347"/>
        <end position="370"/>
    </location>
</feature>
<keyword evidence="1" id="KW-1133">Transmembrane helix</keyword>
<accession>A0A3M0E5T1</accession>
<dbReference type="KEGG" id="haer:DU502_04805"/>
<dbReference type="EMBL" id="CP034145">
    <property type="protein sequence ID" value="AZH24745.1"/>
    <property type="molecule type" value="Genomic_DNA"/>
</dbReference>
<dbReference type="Proteomes" id="UP000282007">
    <property type="component" value="Chromosome"/>
</dbReference>
<feature type="transmembrane region" description="Helical" evidence="1">
    <location>
        <begin position="122"/>
        <end position="141"/>
    </location>
</feature>
<evidence type="ECO:0000313" key="2">
    <source>
        <dbReference type="EMBL" id="AZH24745.1"/>
    </source>
</evidence>
<evidence type="ECO:0000313" key="4">
    <source>
        <dbReference type="Proteomes" id="UP000277326"/>
    </source>
</evidence>
<reference evidence="2 5" key="2">
    <citation type="submission" date="2018-07" db="EMBL/GenBank/DDBJ databases">
        <title>Genome sequences of Haloplanus aerogenes JCM 16430T.</title>
        <authorList>
            <person name="Kim Y.B."/>
            <person name="Roh S.W."/>
        </authorList>
    </citation>
    <scope>NUCLEOTIDE SEQUENCE [LARGE SCALE GENOMIC DNA]</scope>
    <source>
        <strain evidence="2 5">JCM 16430</strain>
    </source>
</reference>
<reference evidence="3 4" key="1">
    <citation type="journal article" date="2015" name="Stand. Genomic Sci.">
        <title>Genomic Encyclopedia of Bacterial and Archaeal Type Strains, Phase III: the genomes of soil and plant-associated and newly described type strains.</title>
        <authorList>
            <person name="Whitman W.B."/>
            <person name="Woyke T."/>
            <person name="Klenk H.P."/>
            <person name="Zhou Y."/>
            <person name="Lilburn T.G."/>
            <person name="Beck B.J."/>
            <person name="De Vos P."/>
            <person name="Vandamme P."/>
            <person name="Eisen J.A."/>
            <person name="Garrity G."/>
            <person name="Hugenholtz P."/>
            <person name="Kyrpides N.C."/>
        </authorList>
    </citation>
    <scope>NUCLEOTIDE SEQUENCE [LARGE SCALE GENOMIC DNA]</scope>
    <source>
        <strain evidence="3 4">CGMCC 1.10124</strain>
    </source>
</reference>
<organism evidence="3 4">
    <name type="scientific">Haloplanus aerogenes</name>
    <dbReference type="NCBI Taxonomy" id="660522"/>
    <lineage>
        <taxon>Archaea</taxon>
        <taxon>Methanobacteriati</taxon>
        <taxon>Methanobacteriota</taxon>
        <taxon>Stenosarchaea group</taxon>
        <taxon>Halobacteria</taxon>
        <taxon>Halobacteriales</taxon>
        <taxon>Haloferacaceae</taxon>
        <taxon>Haloplanus</taxon>
    </lineage>
</organism>
<feature type="transmembrane region" description="Helical" evidence="1">
    <location>
        <begin position="244"/>
        <end position="266"/>
    </location>
</feature>
<sequence length="536" mass="56447">MSLRHDLRHGRRIARAEFVRSVRGYLRNKRRLAGLAVALLFFGGNFLFALPTAYVLGLSARSADAIPYFAPAATAGPVLLVALATLRTLERIGQIDAADLVLTTVHPRAVVLGLVSAEIGRLALWFGIPVTAFATAFTLGLGAPSLLLSAALVAVPLVCWAAIWGYALGIGTLRLFRRLPSARRALKIGGLLTVAVVVVASQFVGQYLVREGTSVDEFVSALTVAPVVDYVALAFVGTPLARPLSLRAVIVLVGLLALTPVGLVVATRQASRLWFTDAPGRAGTRQPRTSSGWLAAPAPFAWRKTGRVAWAFLLRARRHPQELAHLVMILFFLGPLGTTVAQSSSDALGPLVAAAGAGFGTYLAGATFGLNPLGDDRPQMPLLLLTATDTRTLVRGRSLAGLAVGVPVAVLVPLASVLVGTAPAHAVGFAAAGSLMCLAAAAFAVGLGAAYPIYEEREFWGTETVVPSTLVMMGYIFVVGGGTVIGLVVTWYVLTGHLVLTPLLLAGLGVYLALTGGVSYGSYRYALRRYRRYTFD</sequence>
<proteinExistence type="predicted"/>
<dbReference type="RefSeq" id="WP_121919524.1">
    <property type="nucleotide sequence ID" value="NZ_CP034145.1"/>
</dbReference>
<dbReference type="EMBL" id="REFS01000002">
    <property type="protein sequence ID" value="RMB23593.1"/>
    <property type="molecule type" value="Genomic_DNA"/>
</dbReference>
<feature type="transmembrane region" description="Helical" evidence="1">
    <location>
        <begin position="475"/>
        <end position="494"/>
    </location>
</feature>
<evidence type="ECO:0000313" key="3">
    <source>
        <dbReference type="EMBL" id="RMB23593.1"/>
    </source>
</evidence>
<gene>
    <name evidence="3" type="ORF">ATH50_0813</name>
    <name evidence="2" type="ORF">DU502_04805</name>
</gene>
<dbReference type="AlphaFoldDB" id="A0A3M0E5T1"/>
<feature type="transmembrane region" description="Helical" evidence="1">
    <location>
        <begin position="323"/>
        <end position="341"/>
    </location>
</feature>
<feature type="transmembrane region" description="Helical" evidence="1">
    <location>
        <begin position="500"/>
        <end position="523"/>
    </location>
</feature>
<dbReference type="OrthoDB" id="293659at2157"/>
<keyword evidence="1" id="KW-0472">Membrane</keyword>
<evidence type="ECO:0008006" key="6">
    <source>
        <dbReference type="Google" id="ProtNLM"/>
    </source>
</evidence>
<evidence type="ECO:0000256" key="1">
    <source>
        <dbReference type="SAM" id="Phobius"/>
    </source>
</evidence>
<name>A0A3M0E5T1_9EURY</name>
<feature type="transmembrane region" description="Helical" evidence="1">
    <location>
        <begin position="188"/>
        <end position="209"/>
    </location>
</feature>
<dbReference type="Proteomes" id="UP000277326">
    <property type="component" value="Unassembled WGS sequence"/>
</dbReference>
<feature type="transmembrane region" description="Helical" evidence="1">
    <location>
        <begin position="32"/>
        <end position="56"/>
    </location>
</feature>
<feature type="transmembrane region" description="Helical" evidence="1">
    <location>
        <begin position="426"/>
        <end position="454"/>
    </location>
</feature>